<sequence length="116" mass="12550">MGLYDCPYVLRAPRRLVRIGPRVIGQKVRASSIDAAFPLPCQGLAGNCRRGEDDGCWVEDGNGMPGGGGGQHVVMCTRDTRGANIGRAVQVQRDGQYDISGGLFSFFFFNAEKRLA</sequence>
<protein>
    <submittedName>
        <fullName evidence="1">Uncharacterized protein</fullName>
    </submittedName>
</protein>
<gene>
    <name evidence="1" type="ORF">E2C01_082516</name>
</gene>
<accession>A0A5B7IYP4</accession>
<dbReference type="Proteomes" id="UP000324222">
    <property type="component" value="Unassembled WGS sequence"/>
</dbReference>
<evidence type="ECO:0000313" key="1">
    <source>
        <dbReference type="EMBL" id="MPC87645.1"/>
    </source>
</evidence>
<reference evidence="1 2" key="1">
    <citation type="submission" date="2019-05" db="EMBL/GenBank/DDBJ databases">
        <title>Another draft genome of Portunus trituberculatus and its Hox gene families provides insights of decapod evolution.</title>
        <authorList>
            <person name="Jeong J.-H."/>
            <person name="Song I."/>
            <person name="Kim S."/>
            <person name="Choi T."/>
            <person name="Kim D."/>
            <person name="Ryu S."/>
            <person name="Kim W."/>
        </authorList>
    </citation>
    <scope>NUCLEOTIDE SEQUENCE [LARGE SCALE GENOMIC DNA]</scope>
    <source>
        <tissue evidence="1">Muscle</tissue>
    </source>
</reference>
<name>A0A5B7IYP4_PORTR</name>
<dbReference type="EMBL" id="VSRR010075147">
    <property type="protein sequence ID" value="MPC87645.1"/>
    <property type="molecule type" value="Genomic_DNA"/>
</dbReference>
<organism evidence="1 2">
    <name type="scientific">Portunus trituberculatus</name>
    <name type="common">Swimming crab</name>
    <name type="synonym">Neptunus trituberculatus</name>
    <dbReference type="NCBI Taxonomy" id="210409"/>
    <lineage>
        <taxon>Eukaryota</taxon>
        <taxon>Metazoa</taxon>
        <taxon>Ecdysozoa</taxon>
        <taxon>Arthropoda</taxon>
        <taxon>Crustacea</taxon>
        <taxon>Multicrustacea</taxon>
        <taxon>Malacostraca</taxon>
        <taxon>Eumalacostraca</taxon>
        <taxon>Eucarida</taxon>
        <taxon>Decapoda</taxon>
        <taxon>Pleocyemata</taxon>
        <taxon>Brachyura</taxon>
        <taxon>Eubrachyura</taxon>
        <taxon>Portunoidea</taxon>
        <taxon>Portunidae</taxon>
        <taxon>Portuninae</taxon>
        <taxon>Portunus</taxon>
    </lineage>
</organism>
<dbReference type="AlphaFoldDB" id="A0A5B7IYP4"/>
<comment type="caution">
    <text evidence="1">The sequence shown here is derived from an EMBL/GenBank/DDBJ whole genome shotgun (WGS) entry which is preliminary data.</text>
</comment>
<keyword evidence="2" id="KW-1185">Reference proteome</keyword>
<evidence type="ECO:0000313" key="2">
    <source>
        <dbReference type="Proteomes" id="UP000324222"/>
    </source>
</evidence>
<proteinExistence type="predicted"/>